<evidence type="ECO:0000256" key="1">
    <source>
        <dbReference type="SAM" id="MobiDB-lite"/>
    </source>
</evidence>
<feature type="signal peptide" evidence="2">
    <location>
        <begin position="1"/>
        <end position="23"/>
    </location>
</feature>
<feature type="compositionally biased region" description="Low complexity" evidence="1">
    <location>
        <begin position="88"/>
        <end position="123"/>
    </location>
</feature>
<organism evidence="3 4">
    <name type="scientific">Cephalotrichum gorgonifer</name>
    <dbReference type="NCBI Taxonomy" id="2041049"/>
    <lineage>
        <taxon>Eukaryota</taxon>
        <taxon>Fungi</taxon>
        <taxon>Dikarya</taxon>
        <taxon>Ascomycota</taxon>
        <taxon>Pezizomycotina</taxon>
        <taxon>Sordariomycetes</taxon>
        <taxon>Hypocreomycetidae</taxon>
        <taxon>Microascales</taxon>
        <taxon>Microascaceae</taxon>
        <taxon>Cephalotrichum</taxon>
    </lineage>
</organism>
<evidence type="ECO:0008006" key="5">
    <source>
        <dbReference type="Google" id="ProtNLM"/>
    </source>
</evidence>
<feature type="region of interest" description="Disordered" evidence="1">
    <location>
        <begin position="88"/>
        <end position="132"/>
    </location>
</feature>
<keyword evidence="2" id="KW-0732">Signal</keyword>
<evidence type="ECO:0000313" key="3">
    <source>
        <dbReference type="EMBL" id="SPO06663.1"/>
    </source>
</evidence>
<dbReference type="EMBL" id="ONZQ02000016">
    <property type="protein sequence ID" value="SPO06663.1"/>
    <property type="molecule type" value="Genomic_DNA"/>
</dbReference>
<protein>
    <recommendedName>
        <fullName evidence="5">GPI anchored serine-threonine rich protein</fullName>
    </recommendedName>
</protein>
<proteinExistence type="predicted"/>
<dbReference type="AlphaFoldDB" id="A0AAE8N7E2"/>
<feature type="chain" id="PRO_5042136303" description="GPI anchored serine-threonine rich protein" evidence="2">
    <location>
        <begin position="24"/>
        <end position="154"/>
    </location>
</feature>
<dbReference type="Proteomes" id="UP001187682">
    <property type="component" value="Unassembled WGS sequence"/>
</dbReference>
<keyword evidence="4" id="KW-1185">Reference proteome</keyword>
<comment type="caution">
    <text evidence="3">The sequence shown here is derived from an EMBL/GenBank/DDBJ whole genome shotgun (WGS) entry which is preliminary data.</text>
</comment>
<evidence type="ECO:0000313" key="4">
    <source>
        <dbReference type="Proteomes" id="UP001187682"/>
    </source>
</evidence>
<name>A0AAE8N7E2_9PEZI</name>
<evidence type="ECO:0000256" key="2">
    <source>
        <dbReference type="SAM" id="SignalP"/>
    </source>
</evidence>
<gene>
    <name evidence="3" type="ORF">DNG_09355</name>
</gene>
<reference evidence="3" key="1">
    <citation type="submission" date="2018-03" db="EMBL/GenBank/DDBJ databases">
        <authorList>
            <person name="Guldener U."/>
        </authorList>
    </citation>
    <scope>NUCLEOTIDE SEQUENCE</scope>
</reference>
<accession>A0AAE8N7E2</accession>
<sequence length="154" mass="15617">MKWILPIALFGAAVMAADPKCDAENIVEACLESEQAKLAACKTSEYDCICAANQAISTCYNNCPNDSRKVQAEGQVQIACANASVFGTSTKASPTASKTASDKSTPAATTTSEEGGATNTSESSSEEKPNSAADLAMNAGGVLLALAGVMAVVV</sequence>